<accession>A0ACA9SJW3</accession>
<name>A0ACA9SJW3_9GLOM</name>
<feature type="non-terminal residue" evidence="1">
    <location>
        <position position="1"/>
    </location>
</feature>
<proteinExistence type="predicted"/>
<protein>
    <submittedName>
        <fullName evidence="1">8003_t:CDS:1</fullName>
    </submittedName>
</protein>
<sequence length="68" mass="7381">MRGNAPVEETLRNYKTAVLEVGCGAGSWVLDLGNDFQNSTIVGGIDIKSNGFPSVNDETFDYVHMKAM</sequence>
<evidence type="ECO:0000313" key="1">
    <source>
        <dbReference type="EMBL" id="CAG8842095.1"/>
    </source>
</evidence>
<feature type="non-terminal residue" evidence="1">
    <location>
        <position position="68"/>
    </location>
</feature>
<gene>
    <name evidence="1" type="ORF">RPERSI_LOCUS32158</name>
</gene>
<dbReference type="EMBL" id="CAJVQC010132935">
    <property type="protein sequence ID" value="CAG8842095.1"/>
    <property type="molecule type" value="Genomic_DNA"/>
</dbReference>
<comment type="caution">
    <text evidence="1">The sequence shown here is derived from an EMBL/GenBank/DDBJ whole genome shotgun (WGS) entry which is preliminary data.</text>
</comment>
<keyword evidence="2" id="KW-1185">Reference proteome</keyword>
<reference evidence="1" key="1">
    <citation type="submission" date="2021-06" db="EMBL/GenBank/DDBJ databases">
        <authorList>
            <person name="Kallberg Y."/>
            <person name="Tangrot J."/>
            <person name="Rosling A."/>
        </authorList>
    </citation>
    <scope>NUCLEOTIDE SEQUENCE</scope>
    <source>
        <strain evidence="1">MA461A</strain>
    </source>
</reference>
<evidence type="ECO:0000313" key="2">
    <source>
        <dbReference type="Proteomes" id="UP000789920"/>
    </source>
</evidence>
<organism evidence="1 2">
    <name type="scientific">Racocetra persica</name>
    <dbReference type="NCBI Taxonomy" id="160502"/>
    <lineage>
        <taxon>Eukaryota</taxon>
        <taxon>Fungi</taxon>
        <taxon>Fungi incertae sedis</taxon>
        <taxon>Mucoromycota</taxon>
        <taxon>Glomeromycotina</taxon>
        <taxon>Glomeromycetes</taxon>
        <taxon>Diversisporales</taxon>
        <taxon>Gigasporaceae</taxon>
        <taxon>Racocetra</taxon>
    </lineage>
</organism>
<dbReference type="Proteomes" id="UP000789920">
    <property type="component" value="Unassembled WGS sequence"/>
</dbReference>